<dbReference type="Proteomes" id="UP000078561">
    <property type="component" value="Unassembled WGS sequence"/>
</dbReference>
<dbReference type="AlphaFoldDB" id="A0A163K1H6"/>
<dbReference type="CDD" id="cd04301">
    <property type="entry name" value="NAT_SF"/>
    <property type="match status" value="1"/>
</dbReference>
<dbReference type="PROSITE" id="PS51186">
    <property type="entry name" value="GNAT"/>
    <property type="match status" value="1"/>
</dbReference>
<dbReference type="SUPFAM" id="SSF55729">
    <property type="entry name" value="Acyl-CoA N-acyltransferases (Nat)"/>
    <property type="match status" value="1"/>
</dbReference>
<keyword evidence="5" id="KW-1185">Reference proteome</keyword>
<gene>
    <name evidence="4" type="primary">ABSGL_09394.1 scaffold 11175</name>
</gene>
<evidence type="ECO:0000259" key="3">
    <source>
        <dbReference type="PROSITE" id="PS51186"/>
    </source>
</evidence>
<evidence type="ECO:0000313" key="5">
    <source>
        <dbReference type="Proteomes" id="UP000078561"/>
    </source>
</evidence>
<evidence type="ECO:0000256" key="1">
    <source>
        <dbReference type="ARBA" id="ARBA00022679"/>
    </source>
</evidence>
<dbReference type="InterPro" id="IPR000182">
    <property type="entry name" value="GNAT_dom"/>
</dbReference>
<dbReference type="PANTHER" id="PTHR43877">
    <property type="entry name" value="AMINOALKYLPHOSPHONATE N-ACETYLTRANSFERASE-RELATED-RELATED"/>
    <property type="match status" value="1"/>
</dbReference>
<feature type="domain" description="N-acetyltransferase" evidence="3">
    <location>
        <begin position="2"/>
        <end position="165"/>
    </location>
</feature>
<dbReference type="GO" id="GO:0016747">
    <property type="term" value="F:acyltransferase activity, transferring groups other than amino-acyl groups"/>
    <property type="evidence" value="ECO:0007669"/>
    <property type="project" value="InterPro"/>
</dbReference>
<reference evidence="4" key="1">
    <citation type="submission" date="2016-04" db="EMBL/GenBank/DDBJ databases">
        <authorList>
            <person name="Evans L.H."/>
            <person name="Alamgir A."/>
            <person name="Owens N."/>
            <person name="Weber N.D."/>
            <person name="Virtaneva K."/>
            <person name="Barbian K."/>
            <person name="Babar A."/>
            <person name="Rosenke K."/>
        </authorList>
    </citation>
    <scope>NUCLEOTIDE SEQUENCE [LARGE SCALE GENOMIC DNA]</scope>
    <source>
        <strain evidence="4">CBS 101.48</strain>
    </source>
</reference>
<keyword evidence="1" id="KW-0808">Transferase</keyword>
<dbReference type="Gene3D" id="3.40.630.30">
    <property type="match status" value="1"/>
</dbReference>
<name>A0A163K1H6_ABSGL</name>
<protein>
    <recommendedName>
        <fullName evidence="3">N-acetyltransferase domain-containing protein</fullName>
    </recommendedName>
</protein>
<keyword evidence="2" id="KW-0012">Acyltransferase</keyword>
<organism evidence="4">
    <name type="scientific">Absidia glauca</name>
    <name type="common">Pin mould</name>
    <dbReference type="NCBI Taxonomy" id="4829"/>
    <lineage>
        <taxon>Eukaryota</taxon>
        <taxon>Fungi</taxon>
        <taxon>Fungi incertae sedis</taxon>
        <taxon>Mucoromycota</taxon>
        <taxon>Mucoromycotina</taxon>
        <taxon>Mucoromycetes</taxon>
        <taxon>Mucorales</taxon>
        <taxon>Cunninghamellaceae</taxon>
        <taxon>Absidia</taxon>
    </lineage>
</organism>
<dbReference type="OrthoDB" id="2744543at2759"/>
<sequence length="167" mass="19098">MITLRPATVSDTTLIASMHTISWQHSYRTMLPDSYLDHDIVEERLDYWRAKMDKSPPLMMTQIAENDEGQAIGFFCGVWDPDTRMALLDNLHVLPEHQGKGAGGILMRAFKTWAVEECGATQFYLFVLELNKAAIEFYERTGWVLAECFQTNLAGADVSSRRYVYHV</sequence>
<dbReference type="InterPro" id="IPR016181">
    <property type="entry name" value="Acyl_CoA_acyltransferase"/>
</dbReference>
<dbReference type="Pfam" id="PF00583">
    <property type="entry name" value="Acetyltransf_1"/>
    <property type="match status" value="1"/>
</dbReference>
<accession>A0A163K1H6</accession>
<evidence type="ECO:0000256" key="2">
    <source>
        <dbReference type="ARBA" id="ARBA00023315"/>
    </source>
</evidence>
<dbReference type="InterPro" id="IPR050832">
    <property type="entry name" value="Bact_Acetyltransf"/>
</dbReference>
<evidence type="ECO:0000313" key="4">
    <source>
        <dbReference type="EMBL" id="SAM03553.1"/>
    </source>
</evidence>
<proteinExistence type="predicted"/>
<dbReference type="InParanoid" id="A0A163K1H6"/>
<dbReference type="EMBL" id="LT554202">
    <property type="protein sequence ID" value="SAM03553.1"/>
    <property type="molecule type" value="Genomic_DNA"/>
</dbReference>